<dbReference type="STRING" id="520762.AN619_01300"/>
<dbReference type="Pfam" id="PF17125">
    <property type="entry name" value="Methyltr_RsmF_N"/>
    <property type="match status" value="1"/>
</dbReference>
<evidence type="ECO:0000256" key="4">
    <source>
        <dbReference type="ARBA" id="ARBA00022679"/>
    </source>
</evidence>
<reference evidence="9 10" key="1">
    <citation type="submission" date="2015-12" db="EMBL/GenBank/DDBJ databases">
        <title>Draft genome sequence of the thermoanaerobe Thermotalea metallivorans, an isolate from the runoff channel of the Great Artesian Basin, Australia.</title>
        <authorList>
            <person name="Patel B.K."/>
        </authorList>
    </citation>
    <scope>NUCLEOTIDE SEQUENCE [LARGE SCALE GENOMIC DNA]</scope>
    <source>
        <strain evidence="9 10">B2-1</strain>
    </source>
</reference>
<dbReference type="InterPro" id="IPR031340">
    <property type="entry name" value="RsmF_methylt_CI"/>
</dbReference>
<dbReference type="InterPro" id="IPR011023">
    <property type="entry name" value="Nop2p"/>
</dbReference>
<dbReference type="GO" id="GO:0006396">
    <property type="term" value="P:RNA processing"/>
    <property type="evidence" value="ECO:0007669"/>
    <property type="project" value="InterPro"/>
</dbReference>
<evidence type="ECO:0000313" key="10">
    <source>
        <dbReference type="Proteomes" id="UP000070456"/>
    </source>
</evidence>
<dbReference type="RefSeq" id="WP_068554049.1">
    <property type="nucleotide sequence ID" value="NZ_LOEE01000003.1"/>
</dbReference>
<feature type="active site" description="Nucleophile" evidence="7">
    <location>
        <position position="231"/>
    </location>
</feature>
<accession>A0A140LEJ5</accession>
<dbReference type="SUPFAM" id="SSF53335">
    <property type="entry name" value="S-adenosyl-L-methionine-dependent methyltransferases"/>
    <property type="match status" value="1"/>
</dbReference>
<dbReference type="Proteomes" id="UP000070456">
    <property type="component" value="Unassembled WGS sequence"/>
</dbReference>
<dbReference type="CDD" id="cd02440">
    <property type="entry name" value="AdoMet_MTases"/>
    <property type="match status" value="1"/>
</dbReference>
<evidence type="ECO:0000256" key="1">
    <source>
        <dbReference type="ARBA" id="ARBA00007494"/>
    </source>
</evidence>
<dbReference type="PRINTS" id="PR02008">
    <property type="entry name" value="RCMTFAMILY"/>
</dbReference>
<dbReference type="PANTHER" id="PTHR22807">
    <property type="entry name" value="NOP2 YEAST -RELATED NOL1/NOP2/FMU SUN DOMAIN-CONTAINING"/>
    <property type="match status" value="1"/>
</dbReference>
<keyword evidence="3 7" id="KW-0489">Methyltransferase</keyword>
<keyword evidence="6 7" id="KW-0694">RNA-binding</keyword>
<feature type="binding site" evidence="7">
    <location>
        <position position="133"/>
    </location>
    <ligand>
        <name>S-adenosyl-L-methionine</name>
        <dbReference type="ChEBI" id="CHEBI:59789"/>
    </ligand>
</feature>
<name>A0A140LEJ5_9FIRM</name>
<evidence type="ECO:0000313" key="9">
    <source>
        <dbReference type="EMBL" id="KXG78970.1"/>
    </source>
</evidence>
<dbReference type="InterPro" id="IPR029063">
    <property type="entry name" value="SAM-dependent_MTases_sf"/>
</dbReference>
<keyword evidence="4 7" id="KW-0808">Transferase</keyword>
<comment type="similarity">
    <text evidence="1 7">Belongs to the class I-like SAM-binding methyltransferase superfamily. RsmB/NOP family.</text>
</comment>
<proteinExistence type="inferred from homology"/>
<evidence type="ECO:0000256" key="3">
    <source>
        <dbReference type="ARBA" id="ARBA00022603"/>
    </source>
</evidence>
<dbReference type="GO" id="GO:0008757">
    <property type="term" value="F:S-adenosylmethionine-dependent methyltransferase activity"/>
    <property type="evidence" value="ECO:0007669"/>
    <property type="project" value="InterPro"/>
</dbReference>
<keyword evidence="5 7" id="KW-0949">S-adenosyl-L-methionine</keyword>
<dbReference type="InterPro" id="IPR001678">
    <property type="entry name" value="MeTrfase_RsmB-F_NOP2_dom"/>
</dbReference>
<dbReference type="Gene3D" id="3.30.70.1170">
    <property type="entry name" value="Sun protein, domain 3"/>
    <property type="match status" value="1"/>
</dbReference>
<dbReference type="PATRIC" id="fig|520762.4.peg.149"/>
<evidence type="ECO:0000256" key="6">
    <source>
        <dbReference type="ARBA" id="ARBA00022884"/>
    </source>
</evidence>
<dbReference type="Gene3D" id="2.30.130.60">
    <property type="match status" value="1"/>
</dbReference>
<dbReference type="NCBIfam" id="TIGR00446">
    <property type="entry name" value="nop2p"/>
    <property type="match status" value="1"/>
</dbReference>
<feature type="domain" description="SAM-dependent MTase RsmB/NOP-type" evidence="8">
    <location>
        <begin position="22"/>
        <end position="301"/>
    </location>
</feature>
<feature type="binding site" evidence="7">
    <location>
        <begin position="109"/>
        <end position="115"/>
    </location>
    <ligand>
        <name>S-adenosyl-L-methionine</name>
        <dbReference type="ChEBI" id="CHEBI:59789"/>
    </ligand>
</feature>
<dbReference type="EC" id="2.1.1.-" evidence="9"/>
<organism evidence="9 10">
    <name type="scientific">Thermotalea metallivorans</name>
    <dbReference type="NCBI Taxonomy" id="520762"/>
    <lineage>
        <taxon>Bacteria</taxon>
        <taxon>Bacillati</taxon>
        <taxon>Bacillota</taxon>
        <taxon>Clostridia</taxon>
        <taxon>Peptostreptococcales</taxon>
        <taxon>Thermotaleaceae</taxon>
        <taxon>Thermotalea</taxon>
    </lineage>
</organism>
<dbReference type="GO" id="GO:0003723">
    <property type="term" value="F:RNA binding"/>
    <property type="evidence" value="ECO:0007669"/>
    <property type="project" value="UniProtKB-UniRule"/>
</dbReference>
<comment type="caution">
    <text evidence="9">The sequence shown here is derived from an EMBL/GenBank/DDBJ whole genome shotgun (WGS) entry which is preliminary data.</text>
</comment>
<dbReference type="PROSITE" id="PS01153">
    <property type="entry name" value="NOL1_NOP2_SUN"/>
    <property type="match status" value="1"/>
</dbReference>
<dbReference type="EMBL" id="LOEE01000003">
    <property type="protein sequence ID" value="KXG78970.1"/>
    <property type="molecule type" value="Genomic_DNA"/>
</dbReference>
<evidence type="ECO:0000256" key="2">
    <source>
        <dbReference type="ARBA" id="ARBA00022490"/>
    </source>
</evidence>
<sequence>MQLPERFLKRMKELLGNEFETFVQSYDTSKFQGLRVNTLKISVEDFQKISPFPVRRIPWTKDGFYFEAGERPAKHPYYHAGLYYIQEPSAMAPASVLEIKPGEKVLDLCAAPGGKTVQIAAKLMGKGILVANDIHLQRVKALIKNIELYGIKNAIVTNESPEKLGRYFPEFFDKILVDAPCSGEGMFRKDEKMIKIWEKQGIEPYVAMQKQIVHCIDGMLKQRGEILYSTCTFAPEENEGIIEAFTTDHPYYRIQEIPKEYGFAQGRPEWVLGKEDLRGCARLWPHKVEGEGHFLAWLRKDKEMGWKEETVFAANEAAEKMPKVFQDFVEENLHIQFTGPFEIHHDQLYMVPKELPVLKGLKVLRSGWFLGTLKKDRFEPSQAMAMGLSWKDAKRRIHFQPHDPYMIKYLKGETLDVDGEKGWTLVCVENFPVGWAKQTGSMLKNYYPPAWRWVD</sequence>
<dbReference type="Gene3D" id="3.40.50.150">
    <property type="entry name" value="Vaccinia Virus protein VP39"/>
    <property type="match status" value="1"/>
</dbReference>
<dbReference type="GO" id="GO:0001510">
    <property type="term" value="P:RNA methylation"/>
    <property type="evidence" value="ECO:0007669"/>
    <property type="project" value="InterPro"/>
</dbReference>
<evidence type="ECO:0000256" key="7">
    <source>
        <dbReference type="PROSITE-ProRule" id="PRU01023"/>
    </source>
</evidence>
<dbReference type="CDD" id="cd21147">
    <property type="entry name" value="RsmF_methylt_CTD1"/>
    <property type="match status" value="1"/>
</dbReference>
<dbReference type="InterPro" id="IPR027391">
    <property type="entry name" value="Nol1_Nop2_Fmu_2"/>
</dbReference>
<keyword evidence="10" id="KW-1185">Reference proteome</keyword>
<comment type="caution">
    <text evidence="7">Lacks conserved residue(s) required for the propagation of feature annotation.</text>
</comment>
<dbReference type="InterPro" id="IPR049560">
    <property type="entry name" value="MeTrfase_RsmB-F_NOP2_cat"/>
</dbReference>
<dbReference type="InterPro" id="IPR031341">
    <property type="entry name" value="Methyltr_RsmF_N"/>
</dbReference>
<dbReference type="Pfam" id="PF17126">
    <property type="entry name" value="RsmF_methylt_CI"/>
    <property type="match status" value="1"/>
</dbReference>
<dbReference type="PROSITE" id="PS51686">
    <property type="entry name" value="SAM_MT_RSMB_NOP"/>
    <property type="match status" value="1"/>
</dbReference>
<dbReference type="Pfam" id="PF13636">
    <property type="entry name" value="Methyltranf_PUA"/>
    <property type="match status" value="1"/>
</dbReference>
<dbReference type="InterPro" id="IPR018314">
    <property type="entry name" value="RsmB/NOL1/NOP2-like_CS"/>
</dbReference>
<evidence type="ECO:0000259" key="8">
    <source>
        <dbReference type="PROSITE" id="PS51686"/>
    </source>
</evidence>
<dbReference type="GO" id="GO:0008173">
    <property type="term" value="F:RNA methyltransferase activity"/>
    <property type="evidence" value="ECO:0007669"/>
    <property type="project" value="InterPro"/>
</dbReference>
<dbReference type="AlphaFoldDB" id="A0A140LEJ5"/>
<keyword evidence="2" id="KW-0963">Cytoplasm</keyword>
<feature type="binding site" evidence="7">
    <location>
        <position position="178"/>
    </location>
    <ligand>
        <name>S-adenosyl-L-methionine</name>
        <dbReference type="ChEBI" id="CHEBI:59789"/>
    </ligand>
</feature>
<dbReference type="Pfam" id="PF01189">
    <property type="entry name" value="Methyltr_RsmB-F"/>
    <property type="match status" value="1"/>
</dbReference>
<dbReference type="InterPro" id="IPR023267">
    <property type="entry name" value="RCMT"/>
</dbReference>
<protein>
    <submittedName>
        <fullName evidence="9">Ribosomal RNA small subunit methyltransferase F</fullName>
        <ecNumber evidence="9">2.1.1.-</ecNumber>
    </submittedName>
</protein>
<evidence type="ECO:0000256" key="5">
    <source>
        <dbReference type="ARBA" id="ARBA00022691"/>
    </source>
</evidence>
<dbReference type="OrthoDB" id="9810297at2"/>
<dbReference type="PANTHER" id="PTHR22807:SF30">
    <property type="entry name" value="28S RRNA (CYTOSINE(4447)-C(5))-METHYLTRANSFERASE-RELATED"/>
    <property type="match status" value="1"/>
</dbReference>
<gene>
    <name evidence="9" type="primary">rsmF_1</name>
    <name evidence="9" type="ORF">AN619_01300</name>
</gene>